<name>A0A9Q8WG69_9PEZI</name>
<feature type="compositionally biased region" description="Basic and acidic residues" evidence="1">
    <location>
        <begin position="8"/>
        <end position="19"/>
    </location>
</feature>
<keyword evidence="3" id="KW-1185">Reference proteome</keyword>
<feature type="region of interest" description="Disordered" evidence="1">
    <location>
        <begin position="1"/>
        <end position="27"/>
    </location>
</feature>
<accession>A0A9Q8WG69</accession>
<gene>
    <name evidence="2" type="ORF">CLUP02_07681</name>
</gene>
<dbReference type="AlphaFoldDB" id="A0A9Q8WG69"/>
<dbReference type="RefSeq" id="XP_049143817.1">
    <property type="nucleotide sequence ID" value="XM_049286674.1"/>
</dbReference>
<protein>
    <submittedName>
        <fullName evidence="2">Uncharacterized protein</fullName>
    </submittedName>
</protein>
<dbReference type="KEGG" id="clup:CLUP02_07681"/>
<evidence type="ECO:0000313" key="2">
    <source>
        <dbReference type="EMBL" id="UQC82194.1"/>
    </source>
</evidence>
<evidence type="ECO:0000256" key="1">
    <source>
        <dbReference type="SAM" id="MobiDB-lite"/>
    </source>
</evidence>
<sequence>MRGPRPMVDGRDSNRRNTEEFTQTGDWDTARRTRWKNYHEQTLDSGLLDD</sequence>
<dbReference type="EMBL" id="CP019476">
    <property type="protein sequence ID" value="UQC82194.1"/>
    <property type="molecule type" value="Genomic_DNA"/>
</dbReference>
<dbReference type="Proteomes" id="UP000830671">
    <property type="component" value="Chromosome 4"/>
</dbReference>
<proteinExistence type="predicted"/>
<evidence type="ECO:0000313" key="3">
    <source>
        <dbReference type="Proteomes" id="UP000830671"/>
    </source>
</evidence>
<organism evidence="2 3">
    <name type="scientific">Colletotrichum lupini</name>
    <dbReference type="NCBI Taxonomy" id="145971"/>
    <lineage>
        <taxon>Eukaryota</taxon>
        <taxon>Fungi</taxon>
        <taxon>Dikarya</taxon>
        <taxon>Ascomycota</taxon>
        <taxon>Pezizomycotina</taxon>
        <taxon>Sordariomycetes</taxon>
        <taxon>Hypocreomycetidae</taxon>
        <taxon>Glomerellales</taxon>
        <taxon>Glomerellaceae</taxon>
        <taxon>Colletotrichum</taxon>
        <taxon>Colletotrichum acutatum species complex</taxon>
    </lineage>
</organism>
<dbReference type="GeneID" id="73341684"/>
<reference evidence="2" key="1">
    <citation type="journal article" date="2021" name="Mol. Plant Microbe Interact.">
        <title>Complete Genome Sequence of the Plant-Pathogenic Fungus Colletotrichum lupini.</title>
        <authorList>
            <person name="Baroncelli R."/>
            <person name="Pensec F."/>
            <person name="Da Lio D."/>
            <person name="Boufleur T."/>
            <person name="Vicente I."/>
            <person name="Sarrocco S."/>
            <person name="Picot A."/>
            <person name="Baraldi E."/>
            <person name="Sukno S."/>
            <person name="Thon M."/>
            <person name="Le Floch G."/>
        </authorList>
    </citation>
    <scope>NUCLEOTIDE SEQUENCE</scope>
    <source>
        <strain evidence="2">IMI 504893</strain>
    </source>
</reference>